<proteinExistence type="predicted"/>
<feature type="transmembrane region" description="Helical" evidence="6">
    <location>
        <begin position="472"/>
        <end position="490"/>
    </location>
</feature>
<dbReference type="CDD" id="cd17321">
    <property type="entry name" value="MFS_MMR_MDR_like"/>
    <property type="match status" value="1"/>
</dbReference>
<organism evidence="8">
    <name type="scientific">Paraconexibacter sp. AEG42_29</name>
    <dbReference type="NCBI Taxonomy" id="2997339"/>
    <lineage>
        <taxon>Bacteria</taxon>
        <taxon>Bacillati</taxon>
        <taxon>Actinomycetota</taxon>
        <taxon>Thermoleophilia</taxon>
        <taxon>Solirubrobacterales</taxon>
        <taxon>Paraconexibacteraceae</taxon>
        <taxon>Paraconexibacter</taxon>
    </lineage>
</organism>
<dbReference type="EMBL" id="CP114014">
    <property type="protein sequence ID" value="XAY04319.1"/>
    <property type="molecule type" value="Genomic_DNA"/>
</dbReference>
<feature type="region of interest" description="Disordered" evidence="5">
    <location>
        <begin position="1"/>
        <end position="26"/>
    </location>
</feature>
<dbReference type="InterPro" id="IPR036259">
    <property type="entry name" value="MFS_trans_sf"/>
</dbReference>
<feature type="transmembrane region" description="Helical" evidence="6">
    <location>
        <begin position="126"/>
        <end position="147"/>
    </location>
</feature>
<keyword evidence="4 6" id="KW-0472">Membrane</keyword>
<comment type="subcellular location">
    <subcellularLocation>
        <location evidence="1">Cell membrane</location>
        <topology evidence="1">Multi-pass membrane protein</topology>
    </subcellularLocation>
</comment>
<feature type="domain" description="Major facilitator superfamily (MFS) profile" evidence="7">
    <location>
        <begin position="35"/>
        <end position="495"/>
    </location>
</feature>
<keyword evidence="3 6" id="KW-1133">Transmembrane helix</keyword>
<dbReference type="PANTHER" id="PTHR42718">
    <property type="entry name" value="MAJOR FACILITATOR SUPERFAMILY MULTIDRUG TRANSPORTER MFSC"/>
    <property type="match status" value="1"/>
</dbReference>
<evidence type="ECO:0000256" key="2">
    <source>
        <dbReference type="ARBA" id="ARBA00022692"/>
    </source>
</evidence>
<evidence type="ECO:0000256" key="1">
    <source>
        <dbReference type="ARBA" id="ARBA00004651"/>
    </source>
</evidence>
<dbReference type="Pfam" id="PF07690">
    <property type="entry name" value="MFS_1"/>
    <property type="match status" value="1"/>
</dbReference>
<reference evidence="8" key="1">
    <citation type="submission" date="2022-12" db="EMBL/GenBank/DDBJ databases">
        <title>Paraconexibacter alkalitolerans sp. nov. and Baekduia alba sp. nov., isolated from soil and emended description of the genera Paraconexibacter (Chun et al., 2020) and Baekduia (An et al., 2020).</title>
        <authorList>
            <person name="Vieira S."/>
            <person name="Huber K.J."/>
            <person name="Geppert A."/>
            <person name="Wolf J."/>
            <person name="Neumann-Schaal M."/>
            <person name="Muesken M."/>
            <person name="Overmann J."/>
        </authorList>
    </citation>
    <scope>NUCLEOTIDE SEQUENCE</scope>
    <source>
        <strain evidence="8">AEG42_29</strain>
    </source>
</reference>
<dbReference type="PANTHER" id="PTHR42718:SF39">
    <property type="entry name" value="ACTINORHODIN TRANSPORTER-RELATED"/>
    <property type="match status" value="1"/>
</dbReference>
<dbReference type="RefSeq" id="WP_354700860.1">
    <property type="nucleotide sequence ID" value="NZ_CP114014.1"/>
</dbReference>
<keyword evidence="2 6" id="KW-0812">Transmembrane</keyword>
<evidence type="ECO:0000256" key="6">
    <source>
        <dbReference type="SAM" id="Phobius"/>
    </source>
</evidence>
<accession>A0AAU7ARI8</accession>
<dbReference type="GO" id="GO:0005886">
    <property type="term" value="C:plasma membrane"/>
    <property type="evidence" value="ECO:0007669"/>
    <property type="project" value="UniProtKB-SubCell"/>
</dbReference>
<feature type="transmembrane region" description="Helical" evidence="6">
    <location>
        <begin position="251"/>
        <end position="272"/>
    </location>
</feature>
<dbReference type="InterPro" id="IPR020846">
    <property type="entry name" value="MFS_dom"/>
</dbReference>
<evidence type="ECO:0000256" key="5">
    <source>
        <dbReference type="SAM" id="MobiDB-lite"/>
    </source>
</evidence>
<feature type="transmembrane region" description="Helical" evidence="6">
    <location>
        <begin position="193"/>
        <end position="213"/>
    </location>
</feature>
<dbReference type="AlphaFoldDB" id="A0AAU7ARI8"/>
<evidence type="ECO:0000313" key="8">
    <source>
        <dbReference type="EMBL" id="XAY04319.1"/>
    </source>
</evidence>
<feature type="transmembrane region" description="Helical" evidence="6">
    <location>
        <begin position="364"/>
        <end position="383"/>
    </location>
</feature>
<sequence>MATTTAPSPPPTALLKEPPATTDETPPIPRRVWLGFLVVITAAVMDLLDSTIAQTAAPAIRADLGGSYTSIEWISASYTLALAVGLLVGGRLGDLFGRRRVLLIGMAGFTGASVLCALAPSTDALIAARVLQGAVGAIMLPQGFGLIRELFGDAGQQKAFAVFGPVMGMSAVLGPVLGGALVDLDLFGTGWRAIFLVNLPIGIAAIWMGRRYLPDVPPSAPGGRIDLPSIGLAGFGVFAVIYPLIEGRELGWPAWSVALVFAGLGVLAAFGVRQGKLARGGDGRRAPLVDPSILRRRAYVGGLVLVVCFIGAMGGMILALNVMLQAGLGFTPLECGVATIAIPLTAILGSITSSVLLERLGRTTIHIGTATMATGLVLVDLVLRDAGADLSAWSLAAPLALTGFGMGMVFVPMFDVILAGVLPTQLGSASGLLESVQQFGMSLGIAVVGTVLFDVVGDGTSAAVFVRAADHALLVAVGFLVAAFTVTWWLPRHAREQG</sequence>
<dbReference type="KEGG" id="parq:DSM112329_01152"/>
<dbReference type="GO" id="GO:0022857">
    <property type="term" value="F:transmembrane transporter activity"/>
    <property type="evidence" value="ECO:0007669"/>
    <property type="project" value="InterPro"/>
</dbReference>
<evidence type="ECO:0000256" key="3">
    <source>
        <dbReference type="ARBA" id="ARBA00022989"/>
    </source>
</evidence>
<feature type="transmembrane region" description="Helical" evidence="6">
    <location>
        <begin position="298"/>
        <end position="324"/>
    </location>
</feature>
<feature type="transmembrane region" description="Helical" evidence="6">
    <location>
        <begin position="225"/>
        <end position="245"/>
    </location>
</feature>
<evidence type="ECO:0000256" key="4">
    <source>
        <dbReference type="ARBA" id="ARBA00023136"/>
    </source>
</evidence>
<feature type="transmembrane region" description="Helical" evidence="6">
    <location>
        <begin position="336"/>
        <end position="357"/>
    </location>
</feature>
<protein>
    <submittedName>
        <fullName evidence="8">Transport protein HsrA</fullName>
    </submittedName>
</protein>
<feature type="transmembrane region" description="Helical" evidence="6">
    <location>
        <begin position="73"/>
        <end position="89"/>
    </location>
</feature>
<evidence type="ECO:0000259" key="7">
    <source>
        <dbReference type="PROSITE" id="PS50850"/>
    </source>
</evidence>
<feature type="transmembrane region" description="Helical" evidence="6">
    <location>
        <begin position="395"/>
        <end position="422"/>
    </location>
</feature>
<feature type="transmembrane region" description="Helical" evidence="6">
    <location>
        <begin position="159"/>
        <end position="181"/>
    </location>
</feature>
<gene>
    <name evidence="8" type="primary">hsrA_2</name>
    <name evidence="8" type="ORF">DSM112329_01152</name>
</gene>
<dbReference type="SUPFAM" id="SSF103473">
    <property type="entry name" value="MFS general substrate transporter"/>
    <property type="match status" value="1"/>
</dbReference>
<name>A0AAU7ARI8_9ACTN</name>
<feature type="transmembrane region" description="Helical" evidence="6">
    <location>
        <begin position="32"/>
        <end position="53"/>
    </location>
</feature>
<dbReference type="Gene3D" id="1.20.1720.10">
    <property type="entry name" value="Multidrug resistance protein D"/>
    <property type="match status" value="2"/>
</dbReference>
<dbReference type="PROSITE" id="PS50850">
    <property type="entry name" value="MFS"/>
    <property type="match status" value="1"/>
</dbReference>
<feature type="transmembrane region" description="Helical" evidence="6">
    <location>
        <begin position="101"/>
        <end position="120"/>
    </location>
</feature>
<dbReference type="InterPro" id="IPR011701">
    <property type="entry name" value="MFS"/>
</dbReference>